<feature type="domain" description="Cyclic nucleotide-binding" evidence="4">
    <location>
        <begin position="16"/>
        <end position="87"/>
    </location>
</feature>
<dbReference type="PROSITE" id="PS51063">
    <property type="entry name" value="HTH_CRP_2"/>
    <property type="match status" value="1"/>
</dbReference>
<dbReference type="SUPFAM" id="SSF46785">
    <property type="entry name" value="Winged helix' DNA-binding domain"/>
    <property type="match status" value="1"/>
</dbReference>
<evidence type="ECO:0000259" key="5">
    <source>
        <dbReference type="PROSITE" id="PS51063"/>
    </source>
</evidence>
<organism evidence="6 7">
    <name type="scientific">Candidatus Fervidibacter japonicus</name>
    <dbReference type="NCBI Taxonomy" id="2035412"/>
    <lineage>
        <taxon>Bacteria</taxon>
        <taxon>Candidatus Fervidibacterota</taxon>
        <taxon>Candidatus Fervidibacter</taxon>
    </lineage>
</organism>
<evidence type="ECO:0000259" key="4">
    <source>
        <dbReference type="PROSITE" id="PS50042"/>
    </source>
</evidence>
<dbReference type="AlphaFoldDB" id="A0A2H5X9Q9"/>
<dbReference type="GO" id="GO:0003700">
    <property type="term" value="F:DNA-binding transcription factor activity"/>
    <property type="evidence" value="ECO:0007669"/>
    <property type="project" value="TreeGrafter"/>
</dbReference>
<dbReference type="PANTHER" id="PTHR24567">
    <property type="entry name" value="CRP FAMILY TRANSCRIPTIONAL REGULATORY PROTEIN"/>
    <property type="match status" value="1"/>
</dbReference>
<evidence type="ECO:0000256" key="1">
    <source>
        <dbReference type="ARBA" id="ARBA00023015"/>
    </source>
</evidence>
<dbReference type="EMBL" id="BEHT01000004">
    <property type="protein sequence ID" value="GBC97926.1"/>
    <property type="molecule type" value="Genomic_DNA"/>
</dbReference>
<evidence type="ECO:0000256" key="3">
    <source>
        <dbReference type="ARBA" id="ARBA00023163"/>
    </source>
</evidence>
<comment type="caution">
    <text evidence="6">The sequence shown here is derived from an EMBL/GenBank/DDBJ whole genome shotgun (WGS) entry which is preliminary data.</text>
</comment>
<dbReference type="GO" id="GO:0005829">
    <property type="term" value="C:cytosol"/>
    <property type="evidence" value="ECO:0007669"/>
    <property type="project" value="TreeGrafter"/>
</dbReference>
<accession>A0A2H5X9Q9</accession>
<keyword evidence="1" id="KW-0805">Transcription regulation</keyword>
<protein>
    <submittedName>
        <fullName evidence="6">CRP-like cAMP-activated global transcriptional regulator</fullName>
    </submittedName>
</protein>
<dbReference type="InterPro" id="IPR012318">
    <property type="entry name" value="HTH_CRP"/>
</dbReference>
<gene>
    <name evidence="6" type="primary">glxR</name>
    <name evidence="6" type="ORF">HRbin17_00421</name>
</gene>
<dbReference type="PANTHER" id="PTHR24567:SF74">
    <property type="entry name" value="HTH-TYPE TRANSCRIPTIONAL REGULATOR ARCR"/>
    <property type="match status" value="1"/>
</dbReference>
<sequence length="220" mass="24244">MSDRLLTLLRQYGVTVQPMRWNAGELIFARGDAARHLFIGASGCIRLYRLTSTGKEAVVRWCSVNDLFGEECLVTPYRINSAEAVTASTAWCIAKEDLEIATAKHPLIARQLLLAVSDALRVTELVATALSEEIPQRIRCAIEWLQQRGGLTRQAGFLVLPFTHAQLASLIGTSRECVTVHLKMLQDSGVLLTRRRSIAVRPEWLGAAPAAFKAVPEPLP</sequence>
<dbReference type="SUPFAM" id="SSF51206">
    <property type="entry name" value="cAMP-binding domain-like"/>
    <property type="match status" value="1"/>
</dbReference>
<name>A0A2H5X9Q9_9BACT</name>
<dbReference type="InterPro" id="IPR036388">
    <property type="entry name" value="WH-like_DNA-bd_sf"/>
</dbReference>
<evidence type="ECO:0000313" key="7">
    <source>
        <dbReference type="Proteomes" id="UP000236173"/>
    </source>
</evidence>
<dbReference type="Gene3D" id="2.60.120.10">
    <property type="entry name" value="Jelly Rolls"/>
    <property type="match status" value="1"/>
</dbReference>
<evidence type="ECO:0000313" key="6">
    <source>
        <dbReference type="EMBL" id="GBC97926.1"/>
    </source>
</evidence>
<keyword evidence="2" id="KW-0238">DNA-binding</keyword>
<dbReference type="Proteomes" id="UP000236173">
    <property type="component" value="Unassembled WGS sequence"/>
</dbReference>
<evidence type="ECO:0000256" key="2">
    <source>
        <dbReference type="ARBA" id="ARBA00023125"/>
    </source>
</evidence>
<keyword evidence="3" id="KW-0804">Transcription</keyword>
<dbReference type="Gene3D" id="1.10.10.10">
    <property type="entry name" value="Winged helix-like DNA-binding domain superfamily/Winged helix DNA-binding domain"/>
    <property type="match status" value="1"/>
</dbReference>
<dbReference type="Pfam" id="PF13545">
    <property type="entry name" value="HTH_Crp_2"/>
    <property type="match status" value="1"/>
</dbReference>
<dbReference type="InterPro" id="IPR018490">
    <property type="entry name" value="cNMP-bd_dom_sf"/>
</dbReference>
<reference evidence="7" key="1">
    <citation type="submission" date="2017-09" db="EMBL/GenBank/DDBJ databases">
        <title>Metaegenomics of thermophilic ammonia-oxidizing enrichment culture.</title>
        <authorList>
            <person name="Kato S."/>
            <person name="Suzuki K."/>
        </authorList>
    </citation>
    <scope>NUCLEOTIDE SEQUENCE [LARGE SCALE GENOMIC DNA]</scope>
</reference>
<dbReference type="GO" id="GO:0003677">
    <property type="term" value="F:DNA binding"/>
    <property type="evidence" value="ECO:0007669"/>
    <property type="project" value="UniProtKB-KW"/>
</dbReference>
<dbReference type="Pfam" id="PF00027">
    <property type="entry name" value="cNMP_binding"/>
    <property type="match status" value="1"/>
</dbReference>
<dbReference type="CDD" id="cd00038">
    <property type="entry name" value="CAP_ED"/>
    <property type="match status" value="1"/>
</dbReference>
<dbReference type="InterPro" id="IPR036390">
    <property type="entry name" value="WH_DNA-bd_sf"/>
</dbReference>
<dbReference type="InterPro" id="IPR050397">
    <property type="entry name" value="Env_Response_Regulators"/>
</dbReference>
<dbReference type="InterPro" id="IPR014710">
    <property type="entry name" value="RmlC-like_jellyroll"/>
</dbReference>
<dbReference type="PROSITE" id="PS50042">
    <property type="entry name" value="CNMP_BINDING_3"/>
    <property type="match status" value="1"/>
</dbReference>
<dbReference type="SMART" id="SM00100">
    <property type="entry name" value="cNMP"/>
    <property type="match status" value="1"/>
</dbReference>
<proteinExistence type="predicted"/>
<dbReference type="InterPro" id="IPR000595">
    <property type="entry name" value="cNMP-bd_dom"/>
</dbReference>
<dbReference type="SMART" id="SM00419">
    <property type="entry name" value="HTH_CRP"/>
    <property type="match status" value="1"/>
</dbReference>
<feature type="domain" description="HTH crp-type" evidence="5">
    <location>
        <begin position="132"/>
        <end position="204"/>
    </location>
</feature>